<gene>
    <name evidence="5" type="ORF">TEA_006492</name>
</gene>
<dbReference type="AlphaFoldDB" id="A0A4S4EW22"/>
<dbReference type="PROSITE" id="PS50067">
    <property type="entry name" value="KINESIN_MOTOR_2"/>
    <property type="match status" value="1"/>
</dbReference>
<protein>
    <recommendedName>
        <fullName evidence="4">Kinesin motor domain-containing protein</fullName>
    </recommendedName>
</protein>
<dbReference type="InterPro" id="IPR001752">
    <property type="entry name" value="Kinesin_motor_dom"/>
</dbReference>
<dbReference type="InterPro" id="IPR036961">
    <property type="entry name" value="Kinesin_motor_dom_sf"/>
</dbReference>
<comment type="caution">
    <text evidence="5">The sequence shown here is derived from an EMBL/GenBank/DDBJ whole genome shotgun (WGS) entry which is preliminary data.</text>
</comment>
<dbReference type="InterPro" id="IPR027640">
    <property type="entry name" value="Kinesin-like_fam"/>
</dbReference>
<feature type="compositionally biased region" description="Polar residues" evidence="3">
    <location>
        <begin position="255"/>
        <end position="266"/>
    </location>
</feature>
<organism evidence="5 6">
    <name type="scientific">Camellia sinensis var. sinensis</name>
    <name type="common">China tea</name>
    <dbReference type="NCBI Taxonomy" id="542762"/>
    <lineage>
        <taxon>Eukaryota</taxon>
        <taxon>Viridiplantae</taxon>
        <taxon>Streptophyta</taxon>
        <taxon>Embryophyta</taxon>
        <taxon>Tracheophyta</taxon>
        <taxon>Spermatophyta</taxon>
        <taxon>Magnoliopsida</taxon>
        <taxon>eudicotyledons</taxon>
        <taxon>Gunneridae</taxon>
        <taxon>Pentapetalae</taxon>
        <taxon>asterids</taxon>
        <taxon>Ericales</taxon>
        <taxon>Theaceae</taxon>
        <taxon>Camellia</taxon>
    </lineage>
</organism>
<evidence type="ECO:0000256" key="3">
    <source>
        <dbReference type="SAM" id="MobiDB-lite"/>
    </source>
</evidence>
<keyword evidence="1" id="KW-0505">Motor protein</keyword>
<accession>A0A4S4EW22</accession>
<dbReference type="GO" id="GO:0005524">
    <property type="term" value="F:ATP binding"/>
    <property type="evidence" value="ECO:0007669"/>
    <property type="project" value="InterPro"/>
</dbReference>
<evidence type="ECO:0000313" key="6">
    <source>
        <dbReference type="Proteomes" id="UP000306102"/>
    </source>
</evidence>
<dbReference type="PANTHER" id="PTHR47968:SF9">
    <property type="entry name" value="KINESIN-LIKE PROTEIN KIN-7K, CHLOROPLASTIC ISOFORM X1"/>
    <property type="match status" value="1"/>
</dbReference>
<evidence type="ECO:0000256" key="2">
    <source>
        <dbReference type="PROSITE-ProRule" id="PRU00283"/>
    </source>
</evidence>
<dbReference type="EMBL" id="SDRB02001519">
    <property type="protein sequence ID" value="THG21178.1"/>
    <property type="molecule type" value="Genomic_DNA"/>
</dbReference>
<name>A0A4S4EW22_CAMSN</name>
<dbReference type="SUPFAM" id="SSF52540">
    <property type="entry name" value="P-loop containing nucleoside triphosphate hydrolases"/>
    <property type="match status" value="1"/>
</dbReference>
<evidence type="ECO:0000256" key="1">
    <source>
        <dbReference type="ARBA" id="ARBA00023175"/>
    </source>
</evidence>
<dbReference type="STRING" id="542762.A0A4S4EW22"/>
<comment type="caution">
    <text evidence="2">Lacks conserved residue(s) required for the propagation of feature annotation.</text>
</comment>
<dbReference type="GO" id="GO:0007018">
    <property type="term" value="P:microtubule-based movement"/>
    <property type="evidence" value="ECO:0007669"/>
    <property type="project" value="InterPro"/>
</dbReference>
<feature type="region of interest" description="Disordered" evidence="3">
    <location>
        <begin position="1"/>
        <end position="36"/>
    </location>
</feature>
<dbReference type="InterPro" id="IPR027417">
    <property type="entry name" value="P-loop_NTPase"/>
</dbReference>
<dbReference type="Gene3D" id="3.40.850.10">
    <property type="entry name" value="Kinesin motor domain"/>
    <property type="match status" value="1"/>
</dbReference>
<dbReference type="Proteomes" id="UP000306102">
    <property type="component" value="Unassembled WGS sequence"/>
</dbReference>
<dbReference type="GO" id="GO:0003777">
    <property type="term" value="F:microtubule motor activity"/>
    <property type="evidence" value="ECO:0007669"/>
    <property type="project" value="InterPro"/>
</dbReference>
<proteinExistence type="inferred from homology"/>
<feature type="compositionally biased region" description="Low complexity" evidence="3">
    <location>
        <begin position="16"/>
        <end position="25"/>
    </location>
</feature>
<sequence length="453" mass="50013">MATRFMGGSANRRGGRNLQRGNSSRQGGGRGRGDAEDETTIHVLDYACGYRDRFGKRHFLMPKYYRVQRGSCMEPSDNQTVYGLADAALLKWPALFIERVQLETLSRENQLKVPKAHSVEIQKEDPDNVDRLYERLQREISQMRRSIYIEVDNNGGVVGCKRLSKEEVIGNGGEVVAGKLEGLEDGTAGGKGFGDKMIAQEKLRVHKMKGLFVDCGATMASRHGSKSKKSSSRGVNTPSSSTTSSSKHFPETSIEGLSSPASSARSKPQYYYSETLPLDASASAADRSKENVTVTVRFRPLSPREIRQGEEISWYADGETVVRNEHNPSIAYAYDRVFGPTTTTRHVYDVASQHVVSGAMEGINDSPLDTPRFFHILESSRPLQTLLPRSRAFQHTLARSCTFRNLPAHLAHFKCCSLCHRNSRGVTLGSGGVLKREGNGAFNNWSSSCGLNP</sequence>
<feature type="region of interest" description="Disordered" evidence="3">
    <location>
        <begin position="221"/>
        <end position="266"/>
    </location>
</feature>
<evidence type="ECO:0000259" key="4">
    <source>
        <dbReference type="PROSITE" id="PS50067"/>
    </source>
</evidence>
<reference evidence="5 6" key="1">
    <citation type="journal article" date="2018" name="Proc. Natl. Acad. Sci. U.S.A.">
        <title>Draft genome sequence of Camellia sinensis var. sinensis provides insights into the evolution of the tea genome and tea quality.</title>
        <authorList>
            <person name="Wei C."/>
            <person name="Yang H."/>
            <person name="Wang S."/>
            <person name="Zhao J."/>
            <person name="Liu C."/>
            <person name="Gao L."/>
            <person name="Xia E."/>
            <person name="Lu Y."/>
            <person name="Tai Y."/>
            <person name="She G."/>
            <person name="Sun J."/>
            <person name="Cao H."/>
            <person name="Tong W."/>
            <person name="Gao Q."/>
            <person name="Li Y."/>
            <person name="Deng W."/>
            <person name="Jiang X."/>
            <person name="Wang W."/>
            <person name="Chen Q."/>
            <person name="Zhang S."/>
            <person name="Li H."/>
            <person name="Wu J."/>
            <person name="Wang P."/>
            <person name="Li P."/>
            <person name="Shi C."/>
            <person name="Zheng F."/>
            <person name="Jian J."/>
            <person name="Huang B."/>
            <person name="Shan D."/>
            <person name="Shi M."/>
            <person name="Fang C."/>
            <person name="Yue Y."/>
            <person name="Li F."/>
            <person name="Li D."/>
            <person name="Wei S."/>
            <person name="Han B."/>
            <person name="Jiang C."/>
            <person name="Yin Y."/>
            <person name="Xia T."/>
            <person name="Zhang Z."/>
            <person name="Bennetzen J.L."/>
            <person name="Zhao S."/>
            <person name="Wan X."/>
        </authorList>
    </citation>
    <scope>NUCLEOTIDE SEQUENCE [LARGE SCALE GENOMIC DNA]</scope>
    <source>
        <strain evidence="6">cv. Shuchazao</strain>
        <tissue evidence="5">Leaf</tissue>
    </source>
</reference>
<comment type="similarity">
    <text evidence="2">Belongs to the TRAFAC class myosin-kinesin ATPase superfamily. Kinesin family.</text>
</comment>
<keyword evidence="6" id="KW-1185">Reference proteome</keyword>
<feature type="domain" description="Kinesin motor" evidence="4">
    <location>
        <begin position="291"/>
        <end position="366"/>
    </location>
</feature>
<evidence type="ECO:0000313" key="5">
    <source>
        <dbReference type="EMBL" id="THG21178.1"/>
    </source>
</evidence>
<dbReference type="PANTHER" id="PTHR47968">
    <property type="entry name" value="CENTROMERE PROTEIN E"/>
    <property type="match status" value="1"/>
</dbReference>
<dbReference type="GO" id="GO:0008017">
    <property type="term" value="F:microtubule binding"/>
    <property type="evidence" value="ECO:0007669"/>
    <property type="project" value="InterPro"/>
</dbReference>